<proteinExistence type="predicted"/>
<evidence type="ECO:0000313" key="4">
    <source>
        <dbReference type="Proteomes" id="UP001597115"/>
    </source>
</evidence>
<dbReference type="NCBIfam" id="NF035944">
    <property type="entry name" value="PEPxxWA-CTERM"/>
    <property type="match status" value="1"/>
</dbReference>
<comment type="caution">
    <text evidence="3">The sequence shown here is derived from an EMBL/GenBank/DDBJ whole genome shotgun (WGS) entry which is preliminary data.</text>
</comment>
<feature type="domain" description="Ice-binding protein C-terminal" evidence="2">
    <location>
        <begin position="197"/>
        <end position="220"/>
    </location>
</feature>
<dbReference type="Proteomes" id="UP001597115">
    <property type="component" value="Unassembled WGS sequence"/>
</dbReference>
<dbReference type="RefSeq" id="WP_380886128.1">
    <property type="nucleotide sequence ID" value="NZ_JBHUDY010000001.1"/>
</dbReference>
<keyword evidence="1" id="KW-0732">Signal</keyword>
<dbReference type="EMBL" id="JBHUDY010000001">
    <property type="protein sequence ID" value="MFD1610452.1"/>
    <property type="molecule type" value="Genomic_DNA"/>
</dbReference>
<organism evidence="3 4">
    <name type="scientific">Sphingomonas tabacisoli</name>
    <dbReference type="NCBI Taxonomy" id="2249466"/>
    <lineage>
        <taxon>Bacteria</taxon>
        <taxon>Pseudomonadati</taxon>
        <taxon>Pseudomonadota</taxon>
        <taxon>Alphaproteobacteria</taxon>
        <taxon>Sphingomonadales</taxon>
        <taxon>Sphingomonadaceae</taxon>
        <taxon>Sphingomonas</taxon>
    </lineage>
</organism>
<reference evidence="4" key="1">
    <citation type="journal article" date="2019" name="Int. J. Syst. Evol. Microbiol.">
        <title>The Global Catalogue of Microorganisms (GCM) 10K type strain sequencing project: providing services to taxonomists for standard genome sequencing and annotation.</title>
        <authorList>
            <consortium name="The Broad Institute Genomics Platform"/>
            <consortium name="The Broad Institute Genome Sequencing Center for Infectious Disease"/>
            <person name="Wu L."/>
            <person name="Ma J."/>
        </authorList>
    </citation>
    <scope>NUCLEOTIDE SEQUENCE [LARGE SCALE GENOMIC DNA]</scope>
    <source>
        <strain evidence="4">CGMCC 1.16275</strain>
    </source>
</reference>
<keyword evidence="4" id="KW-1185">Reference proteome</keyword>
<sequence>MRILLGAFAGALLTTSAHAAIVDDFNRADALNPGPAYTIQNGNIRISGNKAITTNFVSLATYNGSSSSTVGVDAALRGFDSGSYVALTLGYDTANSYFIKIQDNDGDGFFDRYGFDTGNNDLNGPFQSLGFGFQSASIDVSVTGTVATLNILANNGSTLSYSYNYGFAPGSGLVGFGLNRLGTADNLRFDAVPAQGVPEPATWALLIGGFGMAGAAARRKGTLLARA</sequence>
<feature type="chain" id="PRO_5045300382" evidence="1">
    <location>
        <begin position="20"/>
        <end position="227"/>
    </location>
</feature>
<evidence type="ECO:0000313" key="3">
    <source>
        <dbReference type="EMBL" id="MFD1610452.1"/>
    </source>
</evidence>
<accession>A0ABW4HYU6</accession>
<gene>
    <name evidence="3" type="ORF">ACFSCW_01400</name>
</gene>
<evidence type="ECO:0000256" key="1">
    <source>
        <dbReference type="SAM" id="SignalP"/>
    </source>
</evidence>
<feature type="signal peptide" evidence="1">
    <location>
        <begin position="1"/>
        <end position="19"/>
    </location>
</feature>
<evidence type="ECO:0000259" key="2">
    <source>
        <dbReference type="Pfam" id="PF07589"/>
    </source>
</evidence>
<protein>
    <submittedName>
        <fullName evidence="3">PEPxxWA-CTERM sorting domain-containing protein</fullName>
    </submittedName>
</protein>
<dbReference type="Pfam" id="PF07589">
    <property type="entry name" value="PEP-CTERM"/>
    <property type="match status" value="1"/>
</dbReference>
<name>A0ABW4HYU6_9SPHN</name>
<dbReference type="InterPro" id="IPR013424">
    <property type="entry name" value="Ice-binding_C"/>
</dbReference>
<dbReference type="NCBIfam" id="TIGR02595">
    <property type="entry name" value="PEP_CTERM"/>
    <property type="match status" value="1"/>
</dbReference>